<reference evidence="1 2" key="1">
    <citation type="submission" date="2020-08" db="EMBL/GenBank/DDBJ databases">
        <title>The Agave Microbiome: Exploring the role of microbial communities in plant adaptations to desert environments.</title>
        <authorList>
            <person name="Partida-Martinez L.P."/>
        </authorList>
    </citation>
    <scope>NUCLEOTIDE SEQUENCE [LARGE SCALE GENOMIC DNA]</scope>
    <source>
        <strain evidence="1 2">AS2.23</strain>
    </source>
</reference>
<gene>
    <name evidence="1" type="ORF">FHR75_003953</name>
</gene>
<reference evidence="1 2" key="2">
    <citation type="submission" date="2020-08" db="EMBL/GenBank/DDBJ databases">
        <authorList>
            <person name="Partida-Martinez L."/>
            <person name="Huntemann M."/>
            <person name="Clum A."/>
            <person name="Wang J."/>
            <person name="Palaniappan K."/>
            <person name="Ritter S."/>
            <person name="Chen I.-M."/>
            <person name="Stamatis D."/>
            <person name="Reddy T."/>
            <person name="O'Malley R."/>
            <person name="Daum C."/>
            <person name="Shapiro N."/>
            <person name="Ivanova N."/>
            <person name="Kyrpides N."/>
            <person name="Woyke T."/>
        </authorList>
    </citation>
    <scope>NUCLEOTIDE SEQUENCE [LARGE SCALE GENOMIC DNA]</scope>
    <source>
        <strain evidence="1 2">AS2.23</strain>
    </source>
</reference>
<evidence type="ECO:0000313" key="2">
    <source>
        <dbReference type="Proteomes" id="UP000533269"/>
    </source>
</evidence>
<accession>A0A7W4TQ86</accession>
<evidence type="ECO:0000313" key="1">
    <source>
        <dbReference type="EMBL" id="MBB2903111.1"/>
    </source>
</evidence>
<comment type="caution">
    <text evidence="1">The sequence shown here is derived from an EMBL/GenBank/DDBJ whole genome shotgun (WGS) entry which is preliminary data.</text>
</comment>
<dbReference type="AlphaFoldDB" id="A0A7W4TQ86"/>
<name>A0A7W4TQ86_KINRA</name>
<dbReference type="RefSeq" id="WP_183392746.1">
    <property type="nucleotide sequence ID" value="NZ_JACHVY010000005.1"/>
</dbReference>
<proteinExistence type="predicted"/>
<dbReference type="EMBL" id="JACHVY010000005">
    <property type="protein sequence ID" value="MBB2903111.1"/>
    <property type="molecule type" value="Genomic_DNA"/>
</dbReference>
<dbReference type="Proteomes" id="UP000533269">
    <property type="component" value="Unassembled WGS sequence"/>
</dbReference>
<organism evidence="1 2">
    <name type="scientific">Kineococcus radiotolerans</name>
    <dbReference type="NCBI Taxonomy" id="131568"/>
    <lineage>
        <taxon>Bacteria</taxon>
        <taxon>Bacillati</taxon>
        <taxon>Actinomycetota</taxon>
        <taxon>Actinomycetes</taxon>
        <taxon>Kineosporiales</taxon>
        <taxon>Kineosporiaceae</taxon>
        <taxon>Kineococcus</taxon>
    </lineage>
</organism>
<sequence>MIRLCKPWSGQAAEAATPQDAFMGRTPASFSSITAGTVLAVALLTACSSSTGRERVKTGINEWQVDGNVLQLGVNSCNSDPEASFVETEVDVTVTVTALAPPSDGVQDLCGDAVAVTLAAPLGDRAVIDESTGREVDPLPGPG</sequence>
<protein>
    <submittedName>
        <fullName evidence="1">Uncharacterized protein</fullName>
    </submittedName>
</protein>